<dbReference type="Proteomes" id="UP000256503">
    <property type="component" value="Chromosome"/>
</dbReference>
<accession>A0AAD0QVJ7</accession>
<feature type="compositionally biased region" description="Low complexity" evidence="1">
    <location>
        <begin position="45"/>
        <end position="57"/>
    </location>
</feature>
<dbReference type="GeneID" id="49613142"/>
<proteinExistence type="predicted"/>
<evidence type="ECO:0000256" key="1">
    <source>
        <dbReference type="SAM" id="MobiDB-lite"/>
    </source>
</evidence>
<evidence type="ECO:0000313" key="3">
    <source>
        <dbReference type="Proteomes" id="UP000256503"/>
    </source>
</evidence>
<dbReference type="NCBIfam" id="TIGR02514">
    <property type="entry name" value="type_III_yscP"/>
    <property type="match status" value="1"/>
</dbReference>
<dbReference type="RefSeq" id="WP_081663613.1">
    <property type="nucleotide sequence ID" value="NZ_CP031146.1"/>
</dbReference>
<feature type="compositionally biased region" description="Polar residues" evidence="1">
    <location>
        <begin position="1"/>
        <end position="13"/>
    </location>
</feature>
<dbReference type="InterPro" id="IPR013354">
    <property type="entry name" value="T3SS_YscP_C"/>
</dbReference>
<feature type="compositionally biased region" description="Basic and acidic residues" evidence="1">
    <location>
        <begin position="325"/>
        <end position="334"/>
    </location>
</feature>
<dbReference type="CDD" id="cd17467">
    <property type="entry name" value="T3SS_YscP_C"/>
    <property type="match status" value="1"/>
</dbReference>
<reference evidence="2 3" key="1">
    <citation type="submission" date="2018-07" db="EMBL/GenBank/DDBJ databases">
        <title>Complete genome sequence of a Pseudomonas plecoglossicida strain pathogenic to the marine fish, Larimichthys crocea.</title>
        <authorList>
            <person name="Tao Z."/>
        </authorList>
    </citation>
    <scope>NUCLEOTIDE SEQUENCE [LARGE SCALE GENOMIC DNA]</scope>
    <source>
        <strain evidence="2 3">XSDHY-P</strain>
    </source>
</reference>
<protein>
    <submittedName>
        <fullName evidence="2">Type III secretion system needle length determinant</fullName>
    </submittedName>
</protein>
<name>A0AAD0QVJ7_PSEDL</name>
<gene>
    <name evidence="2" type="ORF">DVB73_06885</name>
</gene>
<feature type="compositionally biased region" description="Basic and acidic residues" evidence="1">
    <location>
        <begin position="20"/>
        <end position="31"/>
    </location>
</feature>
<feature type="region of interest" description="Disordered" evidence="1">
    <location>
        <begin position="309"/>
        <end position="334"/>
    </location>
</feature>
<sequence>MKLSPVTSRSSGVPVSPTEPLDHAAKSEFERAMGTQQPTRHDALQAHQHLLHTALGAKKPAIPTREREGLQKKDTDDANPTSCSQQEITLQQPMPHTGQPAQGHEKTLGPLTQKYNDNRRGAEQLPTAIPSGRERAKANLKTATDVPGDSSPRPHVGGASDTRSNVELLHHPAGNKADACLPPRDTRRTSPLQDEFALPINTVQTPGDKLLSTLQGTAAPQAVARDLTQLIETLQVHLQSRSSSGNTTVLHITLPTLGAVEVKLAQAAGQLQIDFVTSTSSLLPLQLARADLLERLQKLNPEHSVTLQFSDAQQDSKHGSRQRRHVFEERDDLA</sequence>
<feature type="compositionally biased region" description="Polar residues" evidence="1">
    <location>
        <begin position="78"/>
        <end position="94"/>
    </location>
</feature>
<organism evidence="2 3">
    <name type="scientific">Pseudomonas plecoglossicida</name>
    <dbReference type="NCBI Taxonomy" id="70775"/>
    <lineage>
        <taxon>Bacteria</taxon>
        <taxon>Pseudomonadati</taxon>
        <taxon>Pseudomonadota</taxon>
        <taxon>Gammaproteobacteria</taxon>
        <taxon>Pseudomonadales</taxon>
        <taxon>Pseudomonadaceae</taxon>
        <taxon>Pseudomonas</taxon>
    </lineage>
</organism>
<feature type="compositionally biased region" description="Basic and acidic residues" evidence="1">
    <location>
        <begin position="64"/>
        <end position="76"/>
    </location>
</feature>
<dbReference type="AlphaFoldDB" id="A0AAD0QVJ7"/>
<feature type="region of interest" description="Disordered" evidence="1">
    <location>
        <begin position="1"/>
        <end position="162"/>
    </location>
</feature>
<evidence type="ECO:0000313" key="2">
    <source>
        <dbReference type="EMBL" id="AXM95545.1"/>
    </source>
</evidence>
<dbReference type="EMBL" id="CP031146">
    <property type="protein sequence ID" value="AXM95545.1"/>
    <property type="molecule type" value="Genomic_DNA"/>
</dbReference>